<accession>A0AA38HVM9</accession>
<proteinExistence type="predicted"/>
<dbReference type="EMBL" id="JALNTZ010000007">
    <property type="protein sequence ID" value="KAJ3644763.1"/>
    <property type="molecule type" value="Genomic_DNA"/>
</dbReference>
<evidence type="ECO:0000256" key="1">
    <source>
        <dbReference type="SAM" id="MobiDB-lite"/>
    </source>
</evidence>
<protein>
    <submittedName>
        <fullName evidence="2">Uncharacterized protein</fullName>
    </submittedName>
</protein>
<evidence type="ECO:0000313" key="2">
    <source>
        <dbReference type="EMBL" id="KAJ3644763.1"/>
    </source>
</evidence>
<dbReference type="Proteomes" id="UP001168821">
    <property type="component" value="Unassembled WGS sequence"/>
</dbReference>
<reference evidence="2" key="1">
    <citation type="journal article" date="2023" name="G3 (Bethesda)">
        <title>Whole genome assemblies of Zophobas morio and Tenebrio molitor.</title>
        <authorList>
            <person name="Kaur S."/>
            <person name="Stinson S.A."/>
            <person name="diCenzo G.C."/>
        </authorList>
    </citation>
    <scope>NUCLEOTIDE SEQUENCE</scope>
    <source>
        <strain evidence="2">QUZm001</strain>
    </source>
</reference>
<sequence length="78" mass="9068">MGTSEIERLAEKREGPEEMGRDLGERDTQNETWGKKSPGKSDLGKKECERSEEEEDLGKRERLGKEREMEKQTWEEGP</sequence>
<comment type="caution">
    <text evidence="2">The sequence shown here is derived from an EMBL/GenBank/DDBJ whole genome shotgun (WGS) entry which is preliminary data.</text>
</comment>
<keyword evidence="3" id="KW-1185">Reference proteome</keyword>
<name>A0AA38HVM9_9CUCU</name>
<feature type="compositionally biased region" description="Basic and acidic residues" evidence="1">
    <location>
        <begin position="57"/>
        <end position="78"/>
    </location>
</feature>
<gene>
    <name evidence="2" type="ORF">Zmor_022468</name>
</gene>
<feature type="region of interest" description="Disordered" evidence="1">
    <location>
        <begin position="1"/>
        <end position="78"/>
    </location>
</feature>
<evidence type="ECO:0000313" key="3">
    <source>
        <dbReference type="Proteomes" id="UP001168821"/>
    </source>
</evidence>
<dbReference type="AlphaFoldDB" id="A0AA38HVM9"/>
<organism evidence="2 3">
    <name type="scientific">Zophobas morio</name>
    <dbReference type="NCBI Taxonomy" id="2755281"/>
    <lineage>
        <taxon>Eukaryota</taxon>
        <taxon>Metazoa</taxon>
        <taxon>Ecdysozoa</taxon>
        <taxon>Arthropoda</taxon>
        <taxon>Hexapoda</taxon>
        <taxon>Insecta</taxon>
        <taxon>Pterygota</taxon>
        <taxon>Neoptera</taxon>
        <taxon>Endopterygota</taxon>
        <taxon>Coleoptera</taxon>
        <taxon>Polyphaga</taxon>
        <taxon>Cucujiformia</taxon>
        <taxon>Tenebrionidae</taxon>
        <taxon>Zophobas</taxon>
    </lineage>
</organism>
<feature type="compositionally biased region" description="Basic and acidic residues" evidence="1">
    <location>
        <begin position="1"/>
        <end position="29"/>
    </location>
</feature>